<protein>
    <submittedName>
        <fullName evidence="2">Uncharacterized protein</fullName>
    </submittedName>
</protein>
<evidence type="ECO:0000313" key="3">
    <source>
        <dbReference type="EMBL" id="QQX26901.1"/>
    </source>
</evidence>
<gene>
    <name evidence="2" type="ORF">B4102_2350</name>
    <name evidence="3" type="ORF">JGZ69_09050</name>
</gene>
<reference evidence="2 4" key="1">
    <citation type="submission" date="2016-01" db="EMBL/GenBank/DDBJ databases">
        <title>Genome Sequences of Twelve Sporeforming Bacillus Species Isolated from Foods.</title>
        <authorList>
            <person name="Berendsen E.M."/>
            <person name="Wells-Bennik M.H."/>
            <person name="Krawcyk A.O."/>
            <person name="De Jong A."/>
            <person name="Holsappel S."/>
            <person name="Eijlander R.T."/>
            <person name="Kuipers O.P."/>
        </authorList>
    </citation>
    <scope>NUCLEOTIDE SEQUENCE [LARGE SCALE GENOMIC DNA]</scope>
    <source>
        <strain evidence="2 4">B4102</strain>
    </source>
</reference>
<name>A0A150LDM7_9BACI</name>
<sequence length="97" mass="11257">MKVILELIRIILIFGFLGGVFSSVLNYTYKSLGVNCYEWTGFLAVLILLFVMYRNKSQFNGWYNGKGKEKLSRKVTKSLLSFSVFLLILPPFLSYLW</sequence>
<feature type="transmembrane region" description="Helical" evidence="1">
    <location>
        <begin position="7"/>
        <end position="25"/>
    </location>
</feature>
<feature type="transmembrane region" description="Helical" evidence="1">
    <location>
        <begin position="37"/>
        <end position="54"/>
    </location>
</feature>
<dbReference type="RefSeq" id="WP_066227988.1">
    <property type="nucleotide sequence ID" value="NZ_CP066701.1"/>
</dbReference>
<dbReference type="AlphaFoldDB" id="A0A150LDM7"/>
<organism evidence="2 4">
    <name type="scientific">Heyndrickxia sporothermodurans</name>
    <dbReference type="NCBI Taxonomy" id="46224"/>
    <lineage>
        <taxon>Bacteria</taxon>
        <taxon>Bacillati</taxon>
        <taxon>Bacillota</taxon>
        <taxon>Bacilli</taxon>
        <taxon>Bacillales</taxon>
        <taxon>Bacillaceae</taxon>
        <taxon>Heyndrickxia</taxon>
    </lineage>
</organism>
<dbReference type="Proteomes" id="UP000595512">
    <property type="component" value="Chromosome"/>
</dbReference>
<evidence type="ECO:0000313" key="5">
    <source>
        <dbReference type="Proteomes" id="UP000595512"/>
    </source>
</evidence>
<evidence type="ECO:0000313" key="2">
    <source>
        <dbReference type="EMBL" id="KYD10066.1"/>
    </source>
</evidence>
<keyword evidence="1" id="KW-0812">Transmembrane</keyword>
<keyword evidence="1" id="KW-1133">Transmembrane helix</keyword>
<accession>A0A150LDM7</accession>
<dbReference type="OrthoDB" id="2428268at2"/>
<proteinExistence type="predicted"/>
<evidence type="ECO:0000313" key="4">
    <source>
        <dbReference type="Proteomes" id="UP000075666"/>
    </source>
</evidence>
<reference evidence="3 5" key="2">
    <citation type="submission" date="2020-12" db="EMBL/GenBank/DDBJ databases">
        <title>Taxonomic evaluation of the Bacillus sporothermodurans group of bacteria based on whole genome sequences.</title>
        <authorList>
            <person name="Fiedler G."/>
            <person name="Herbstmann A.-D."/>
            <person name="Doll E."/>
            <person name="Wenning M."/>
            <person name="Brinks E."/>
            <person name="Kabisch J."/>
            <person name="Breitenwieser F."/>
            <person name="Lappann M."/>
            <person name="Boehnlein C."/>
            <person name="Franz C."/>
        </authorList>
    </citation>
    <scope>NUCLEOTIDE SEQUENCE [LARGE SCALE GENOMIC DNA]</scope>
    <source>
        <strain evidence="3 5">DSM 10599</strain>
    </source>
</reference>
<keyword evidence="1" id="KW-0472">Membrane</keyword>
<dbReference type="KEGG" id="hspo:JGZ69_09050"/>
<dbReference type="Proteomes" id="UP000075666">
    <property type="component" value="Unassembled WGS sequence"/>
</dbReference>
<dbReference type="EMBL" id="CP066701">
    <property type="protein sequence ID" value="QQX26901.1"/>
    <property type="molecule type" value="Genomic_DNA"/>
</dbReference>
<dbReference type="PATRIC" id="fig|46224.3.peg.1359"/>
<dbReference type="EMBL" id="LQYN01000018">
    <property type="protein sequence ID" value="KYD10066.1"/>
    <property type="molecule type" value="Genomic_DNA"/>
</dbReference>
<evidence type="ECO:0000256" key="1">
    <source>
        <dbReference type="SAM" id="Phobius"/>
    </source>
</evidence>
<feature type="transmembrane region" description="Helical" evidence="1">
    <location>
        <begin position="75"/>
        <end position="96"/>
    </location>
</feature>
<keyword evidence="4" id="KW-1185">Reference proteome</keyword>